<name>A0A163V6Y6_ABSGL</name>
<sequence length="66" mass="7466">MTRAYWNPWNGKSKSMACITRLPRRAPSPHRIAIIDNHHPGAHPPSSSNRALPSTTTTTRRYSPYP</sequence>
<reference evidence="2" key="1">
    <citation type="submission" date="2016-04" db="EMBL/GenBank/DDBJ databases">
        <authorList>
            <person name="Evans L.H."/>
            <person name="Alamgir A."/>
            <person name="Owens N."/>
            <person name="Weber N.D."/>
            <person name="Virtaneva K."/>
            <person name="Barbian K."/>
            <person name="Babar A."/>
            <person name="Rosenke K."/>
        </authorList>
    </citation>
    <scope>NUCLEOTIDE SEQUENCE [LARGE SCALE GENOMIC DNA]</scope>
    <source>
        <strain evidence="2">CBS 101.48</strain>
    </source>
</reference>
<keyword evidence="3" id="KW-1185">Reference proteome</keyword>
<dbReference type="AlphaFoldDB" id="A0A163V6Y6"/>
<evidence type="ECO:0000313" key="2">
    <source>
        <dbReference type="EMBL" id="SAL98137.1"/>
    </source>
</evidence>
<evidence type="ECO:0000313" key="3">
    <source>
        <dbReference type="Proteomes" id="UP000078561"/>
    </source>
</evidence>
<evidence type="ECO:0000256" key="1">
    <source>
        <dbReference type="SAM" id="MobiDB-lite"/>
    </source>
</evidence>
<organism evidence="2">
    <name type="scientific">Absidia glauca</name>
    <name type="common">Pin mould</name>
    <dbReference type="NCBI Taxonomy" id="4829"/>
    <lineage>
        <taxon>Eukaryota</taxon>
        <taxon>Fungi</taxon>
        <taxon>Fungi incertae sedis</taxon>
        <taxon>Mucoromycota</taxon>
        <taxon>Mucoromycotina</taxon>
        <taxon>Mucoromycetes</taxon>
        <taxon>Mucorales</taxon>
        <taxon>Cunninghamellaceae</taxon>
        <taxon>Absidia</taxon>
    </lineage>
</organism>
<dbReference type="InParanoid" id="A0A163V6Y6"/>
<dbReference type="EMBL" id="LT552047">
    <property type="protein sequence ID" value="SAL98137.1"/>
    <property type="molecule type" value="Genomic_DNA"/>
</dbReference>
<gene>
    <name evidence="2" type="primary">ABSGL_03664.1 scaffold 4609</name>
</gene>
<proteinExistence type="predicted"/>
<feature type="compositionally biased region" description="Low complexity" evidence="1">
    <location>
        <begin position="53"/>
        <end position="66"/>
    </location>
</feature>
<feature type="region of interest" description="Disordered" evidence="1">
    <location>
        <begin position="34"/>
        <end position="66"/>
    </location>
</feature>
<dbReference type="Proteomes" id="UP000078561">
    <property type="component" value="Unassembled WGS sequence"/>
</dbReference>
<protein>
    <submittedName>
        <fullName evidence="2">Uncharacterized protein</fullName>
    </submittedName>
</protein>
<accession>A0A163V6Y6</accession>